<reference evidence="3" key="1">
    <citation type="journal article" date="2020" name="Nature">
        <title>Giant virus diversity and host interactions through global metagenomics.</title>
        <authorList>
            <person name="Schulz F."/>
            <person name="Roux S."/>
            <person name="Paez-Espino D."/>
            <person name="Jungbluth S."/>
            <person name="Walsh D.A."/>
            <person name="Denef V.J."/>
            <person name="McMahon K.D."/>
            <person name="Konstantinidis K.T."/>
            <person name="Eloe-Fadrosh E.A."/>
            <person name="Kyrpides N.C."/>
            <person name="Woyke T."/>
        </authorList>
    </citation>
    <scope>NUCLEOTIDE SEQUENCE</scope>
    <source>
        <strain evidence="3">GVMAG-M-3300027770-17</strain>
    </source>
</reference>
<dbReference type="AlphaFoldDB" id="A0A6C0LE50"/>
<feature type="transmembrane region" description="Helical" evidence="2">
    <location>
        <begin position="17"/>
        <end position="35"/>
    </location>
</feature>
<protein>
    <submittedName>
        <fullName evidence="3">Uncharacterized protein</fullName>
    </submittedName>
</protein>
<feature type="region of interest" description="Disordered" evidence="1">
    <location>
        <begin position="104"/>
        <end position="125"/>
    </location>
</feature>
<keyword evidence="2" id="KW-0472">Membrane</keyword>
<dbReference type="EMBL" id="MN740468">
    <property type="protein sequence ID" value="QHU28038.1"/>
    <property type="molecule type" value="Genomic_DNA"/>
</dbReference>
<name>A0A6C0LE50_9ZZZZ</name>
<evidence type="ECO:0000313" key="3">
    <source>
        <dbReference type="EMBL" id="QHU28038.1"/>
    </source>
</evidence>
<accession>A0A6C0LE50</accession>
<evidence type="ECO:0000256" key="1">
    <source>
        <dbReference type="SAM" id="MobiDB-lite"/>
    </source>
</evidence>
<sequence length="125" mass="13714">MVLDKVNNAVGFLNQNTFFAGIMLLLLNVGSRFIVHEFSADDKEYRENIFLRRICVFAVCFVGTKDVLVSIILTAAFVILAGGLFRGKGPESKEGMSNMAQSGVVSTFGSMNDPSPPIFKEDENK</sequence>
<keyword evidence="2" id="KW-1133">Transmembrane helix</keyword>
<feature type="compositionally biased region" description="Polar residues" evidence="1">
    <location>
        <begin position="104"/>
        <end position="113"/>
    </location>
</feature>
<organism evidence="3">
    <name type="scientific">viral metagenome</name>
    <dbReference type="NCBI Taxonomy" id="1070528"/>
    <lineage>
        <taxon>unclassified sequences</taxon>
        <taxon>metagenomes</taxon>
        <taxon>organismal metagenomes</taxon>
    </lineage>
</organism>
<evidence type="ECO:0000256" key="2">
    <source>
        <dbReference type="SAM" id="Phobius"/>
    </source>
</evidence>
<feature type="transmembrane region" description="Helical" evidence="2">
    <location>
        <begin position="56"/>
        <end position="85"/>
    </location>
</feature>
<proteinExistence type="predicted"/>
<keyword evidence="2" id="KW-0812">Transmembrane</keyword>